<gene>
    <name evidence="2" type="ORF">ACFPOE_13305</name>
</gene>
<organism evidence="2 3">
    <name type="scientific">Caenimonas terrae</name>
    <dbReference type="NCBI Taxonomy" id="696074"/>
    <lineage>
        <taxon>Bacteria</taxon>
        <taxon>Pseudomonadati</taxon>
        <taxon>Pseudomonadota</taxon>
        <taxon>Betaproteobacteria</taxon>
        <taxon>Burkholderiales</taxon>
        <taxon>Comamonadaceae</taxon>
        <taxon>Caenimonas</taxon>
    </lineage>
</organism>
<keyword evidence="1" id="KW-0472">Membrane</keyword>
<name>A0ABW0NGU3_9BURK</name>
<keyword evidence="1" id="KW-1133">Transmembrane helix</keyword>
<reference evidence="3" key="1">
    <citation type="journal article" date="2019" name="Int. J. Syst. Evol. Microbiol.">
        <title>The Global Catalogue of Microorganisms (GCM) 10K type strain sequencing project: providing services to taxonomists for standard genome sequencing and annotation.</title>
        <authorList>
            <consortium name="The Broad Institute Genomics Platform"/>
            <consortium name="The Broad Institute Genome Sequencing Center for Infectious Disease"/>
            <person name="Wu L."/>
            <person name="Ma J."/>
        </authorList>
    </citation>
    <scope>NUCLEOTIDE SEQUENCE [LARGE SCALE GENOMIC DNA]</scope>
    <source>
        <strain evidence="3">CCUG 57401</strain>
    </source>
</reference>
<feature type="transmembrane region" description="Helical" evidence="1">
    <location>
        <begin position="31"/>
        <end position="50"/>
    </location>
</feature>
<accession>A0ABW0NGU3</accession>
<dbReference type="RefSeq" id="WP_376850568.1">
    <property type="nucleotide sequence ID" value="NZ_JBHSMF010000006.1"/>
</dbReference>
<keyword evidence="1" id="KW-0812">Transmembrane</keyword>
<dbReference type="Proteomes" id="UP001596037">
    <property type="component" value="Unassembled WGS sequence"/>
</dbReference>
<sequence length="109" mass="10623">MCYLVHQHQADMESGIAAPARNPERLRPRTAAALGAALIGGLALAAISVAPATPPGSIEKSAVTAGLTSKASLVPTAGVVEVGPGLADDGVPAATDVANAGAGHCHHGM</sequence>
<comment type="caution">
    <text evidence="2">The sequence shown here is derived from an EMBL/GenBank/DDBJ whole genome shotgun (WGS) entry which is preliminary data.</text>
</comment>
<evidence type="ECO:0000313" key="2">
    <source>
        <dbReference type="EMBL" id="MFC5498517.1"/>
    </source>
</evidence>
<dbReference type="EMBL" id="JBHSMF010000006">
    <property type="protein sequence ID" value="MFC5498517.1"/>
    <property type="molecule type" value="Genomic_DNA"/>
</dbReference>
<evidence type="ECO:0000313" key="3">
    <source>
        <dbReference type="Proteomes" id="UP001596037"/>
    </source>
</evidence>
<protein>
    <submittedName>
        <fullName evidence="2">Uncharacterized protein</fullName>
    </submittedName>
</protein>
<keyword evidence="3" id="KW-1185">Reference proteome</keyword>
<proteinExistence type="predicted"/>
<evidence type="ECO:0000256" key="1">
    <source>
        <dbReference type="SAM" id="Phobius"/>
    </source>
</evidence>